<dbReference type="PANTHER" id="PTHR43877">
    <property type="entry name" value="AMINOALKYLPHOSPHONATE N-ACETYLTRANSFERASE-RELATED-RELATED"/>
    <property type="match status" value="1"/>
</dbReference>
<dbReference type="RefSeq" id="WP_309480428.1">
    <property type="nucleotide sequence ID" value="NZ_CP133720.1"/>
</dbReference>
<evidence type="ECO:0000313" key="5">
    <source>
        <dbReference type="Proteomes" id="UP001181355"/>
    </source>
</evidence>
<evidence type="ECO:0000256" key="2">
    <source>
        <dbReference type="ARBA" id="ARBA00023315"/>
    </source>
</evidence>
<dbReference type="Gene3D" id="3.40.630.30">
    <property type="match status" value="1"/>
</dbReference>
<dbReference type="EMBL" id="CP133720">
    <property type="protein sequence ID" value="WMW78926.1"/>
    <property type="molecule type" value="Genomic_DNA"/>
</dbReference>
<dbReference type="CDD" id="cd04301">
    <property type="entry name" value="NAT_SF"/>
    <property type="match status" value="1"/>
</dbReference>
<dbReference type="Proteomes" id="UP001181355">
    <property type="component" value="Chromosome"/>
</dbReference>
<organism evidence="4 5">
    <name type="scientific">Undibacterium cyanobacteriorum</name>
    <dbReference type="NCBI Taxonomy" id="3073561"/>
    <lineage>
        <taxon>Bacteria</taxon>
        <taxon>Pseudomonadati</taxon>
        <taxon>Pseudomonadota</taxon>
        <taxon>Betaproteobacteria</taxon>
        <taxon>Burkholderiales</taxon>
        <taxon>Oxalobacteraceae</taxon>
        <taxon>Undibacterium</taxon>
    </lineage>
</organism>
<evidence type="ECO:0000313" key="4">
    <source>
        <dbReference type="EMBL" id="WMW78926.1"/>
    </source>
</evidence>
<dbReference type="InterPro" id="IPR016181">
    <property type="entry name" value="Acyl_CoA_acyltransferase"/>
</dbReference>
<dbReference type="InterPro" id="IPR050832">
    <property type="entry name" value="Bact_Acetyltransf"/>
</dbReference>
<sequence>MSSNPSRSKLSAAPRFRIELGEWSDLQEDAQSIRTEVFVFEQKIPAELEWDIMDVQCLHAVAYDEEDRPIGTGRLLPDGHMGRMAVLNRARNCGVGAAILRTLMDQAKMRGHTRVQLNAQTTAESFYLREGFEREGDIFLEAGIDHVHMSKGL</sequence>
<proteinExistence type="predicted"/>
<protein>
    <submittedName>
        <fullName evidence="4">GNAT family N-acetyltransferase</fullName>
        <ecNumber evidence="4">2.3.1.-</ecNumber>
    </submittedName>
</protein>
<dbReference type="Pfam" id="PF13673">
    <property type="entry name" value="Acetyltransf_10"/>
    <property type="match status" value="1"/>
</dbReference>
<accession>A0ABY9RFK2</accession>
<feature type="domain" description="N-acetyltransferase" evidence="3">
    <location>
        <begin position="18"/>
        <end position="153"/>
    </location>
</feature>
<dbReference type="PANTHER" id="PTHR43877:SF2">
    <property type="entry name" value="AMINOALKYLPHOSPHONATE N-ACETYLTRANSFERASE-RELATED"/>
    <property type="match status" value="1"/>
</dbReference>
<dbReference type="PROSITE" id="PS51186">
    <property type="entry name" value="GNAT"/>
    <property type="match status" value="1"/>
</dbReference>
<gene>
    <name evidence="4" type="ORF">RF679_09625</name>
</gene>
<evidence type="ECO:0000259" key="3">
    <source>
        <dbReference type="PROSITE" id="PS51186"/>
    </source>
</evidence>
<dbReference type="EC" id="2.3.1.-" evidence="4"/>
<dbReference type="InterPro" id="IPR000182">
    <property type="entry name" value="GNAT_dom"/>
</dbReference>
<keyword evidence="5" id="KW-1185">Reference proteome</keyword>
<dbReference type="SUPFAM" id="SSF55729">
    <property type="entry name" value="Acyl-CoA N-acyltransferases (Nat)"/>
    <property type="match status" value="1"/>
</dbReference>
<name>A0ABY9RFK2_9BURK</name>
<evidence type="ECO:0000256" key="1">
    <source>
        <dbReference type="ARBA" id="ARBA00022679"/>
    </source>
</evidence>
<keyword evidence="2 4" id="KW-0012">Acyltransferase</keyword>
<reference evidence="4" key="1">
    <citation type="submission" date="2023-09" db="EMBL/GenBank/DDBJ databases">
        <title>Undibacterium sp. 20NA77.5 isolated from freshwater.</title>
        <authorList>
            <person name="Le V."/>
            <person name="Ko S.-R."/>
            <person name="Ahn C.-Y."/>
            <person name="Oh H.-M."/>
        </authorList>
    </citation>
    <scope>NUCLEOTIDE SEQUENCE</scope>
    <source>
        <strain evidence="4">20NA77.5</strain>
    </source>
</reference>
<dbReference type="GO" id="GO:0016746">
    <property type="term" value="F:acyltransferase activity"/>
    <property type="evidence" value="ECO:0007669"/>
    <property type="project" value="UniProtKB-KW"/>
</dbReference>
<keyword evidence="1 4" id="KW-0808">Transferase</keyword>